<dbReference type="Proteomes" id="UP000001635">
    <property type="component" value="Chromosome"/>
</dbReference>
<dbReference type="eggNOG" id="COG0326">
    <property type="taxonomic scope" value="Bacteria"/>
</dbReference>
<dbReference type="HOGENOM" id="CLU_363667_0_0_10"/>
<dbReference type="Pfam" id="PF13589">
    <property type="entry name" value="HATPase_c_3"/>
    <property type="match status" value="1"/>
</dbReference>
<evidence type="ECO:0000256" key="1">
    <source>
        <dbReference type="ARBA" id="ARBA00008239"/>
    </source>
</evidence>
<accession>G0IXG9</accession>
<evidence type="ECO:0000313" key="5">
    <source>
        <dbReference type="EMBL" id="AEL27158.1"/>
    </source>
</evidence>
<keyword evidence="3" id="KW-0067">ATP-binding</keyword>
<dbReference type="AlphaFoldDB" id="G0IXG9"/>
<reference evidence="6" key="1">
    <citation type="submission" date="2011-07" db="EMBL/GenBank/DDBJ databases">
        <title>The complete genome of Cyclobacterium marinum DSM 745.</title>
        <authorList>
            <person name="Lucas S."/>
            <person name="Han J."/>
            <person name="Lapidus A."/>
            <person name="Bruce D."/>
            <person name="Goodwin L."/>
            <person name="Pitluck S."/>
            <person name="Peters L."/>
            <person name="Kyrpides N."/>
            <person name="Mavromatis K."/>
            <person name="Ivanova N."/>
            <person name="Ovchinnikova G."/>
            <person name="Chertkov O."/>
            <person name="Detter J.C."/>
            <person name="Tapia R."/>
            <person name="Han C."/>
            <person name="Land M."/>
            <person name="Hauser L."/>
            <person name="Markowitz V."/>
            <person name="Cheng J.-F."/>
            <person name="Hugenholtz P."/>
            <person name="Woyke T."/>
            <person name="Wu D."/>
            <person name="Tindall B."/>
            <person name="Schuetze A."/>
            <person name="Brambilla E."/>
            <person name="Klenk H.-P."/>
            <person name="Eisen J.A."/>
        </authorList>
    </citation>
    <scope>NUCLEOTIDE SEQUENCE [LARGE SCALE GENOMIC DNA]</scope>
    <source>
        <strain evidence="6">ATCC 25205 / DSM 745 / LMG 13164 / NCIMB 1802</strain>
    </source>
</reference>
<dbReference type="EMBL" id="CP002955">
    <property type="protein sequence ID" value="AEL27158.1"/>
    <property type="molecule type" value="Genomic_DNA"/>
</dbReference>
<dbReference type="GO" id="GO:0140662">
    <property type="term" value="F:ATP-dependent protein folding chaperone"/>
    <property type="evidence" value="ECO:0007669"/>
    <property type="project" value="InterPro"/>
</dbReference>
<dbReference type="KEGG" id="cmr:Cycma_3435"/>
<evidence type="ECO:0000256" key="4">
    <source>
        <dbReference type="ARBA" id="ARBA00023186"/>
    </source>
</evidence>
<dbReference type="PANTHER" id="PTHR11528">
    <property type="entry name" value="HEAT SHOCK PROTEIN 90 FAMILY MEMBER"/>
    <property type="match status" value="1"/>
</dbReference>
<dbReference type="InterPro" id="IPR001404">
    <property type="entry name" value="Hsp90_fam"/>
</dbReference>
<sequence length="775" mass="87718">MKKINFQIEVSRVLEILSNDIYDSPYALLRENVQNAYDAVLMRLALDKDNVFTPRIDLSIEGKNISISDNGIGMDESVFQNNFWKAGSSGKNNETAKKAGVVGTFGIGAMANFGVSKSMRVTSRKAGTNITIETYAEREKLSVTEECIDSRLLTEQRPEPGTTVEVILDEIQNVNEAGAIQYLSPYIQYVQVPIYINGKLISQNNYNTYFDSNQENNQVTKSIELSSGILKCKLEYSLTKGSLVKLRASNVIYNNSPLNGSIVLTQGTASIYGLRNYFGLAQLPVPNNFNFGGVVNLNNLHPTAGREALSRDSINIVSQMLNMIETKICEEIHMNPIIDNNPMFLNYIVNKNRYDLAGEIKIERKPDNIMIPLKDIAKEIDGKKVFYYGGRDPQTILAFGNENSFLLNISQSNPRRRIQIQFLKQKGIEEVPDKPHIIELIDRSSMSLAEVSLILRITSILSDDYLLANNKVILAKISHQVPSLIEQDGETIKVFISRESSAIQQVLTSYETAYEIFGGFVKDFIRNHLYQKFSNFIPSSTKNGADALHKILLKNRELFKYESTDFGELEALLSDYVSGDVEFPEVLKRSASIRRTHTQRVGQTQIGNAEQEIPSLTDNVSEELINTDVLVALPPIERTESETQKKILKTGKKYPHLNNFSMFLSLSDRVYKKQMDFFLEPHTTKIIWGMHRIVFIFTHASSNLSLYYDIELKERLTNDTTGGMPIPTTTILTKNKIFIPIIPELEEYFDIKVGGKEFFVRHDIITDFTKEKDIQ</sequence>
<gene>
    <name evidence="5" type="ordered locus">Cycma_3435</name>
</gene>
<evidence type="ECO:0000256" key="2">
    <source>
        <dbReference type="ARBA" id="ARBA00022741"/>
    </source>
</evidence>
<keyword evidence="6" id="KW-1185">Reference proteome</keyword>
<dbReference type="GO" id="GO:0005524">
    <property type="term" value="F:ATP binding"/>
    <property type="evidence" value="ECO:0007669"/>
    <property type="project" value="UniProtKB-KW"/>
</dbReference>
<dbReference type="Gene3D" id="3.30.565.10">
    <property type="entry name" value="Histidine kinase-like ATPase, C-terminal domain"/>
    <property type="match status" value="1"/>
</dbReference>
<evidence type="ECO:0000256" key="3">
    <source>
        <dbReference type="ARBA" id="ARBA00022840"/>
    </source>
</evidence>
<name>G0IXG9_CYCMS</name>
<dbReference type="STRING" id="880070.Cycma_3435"/>
<protein>
    <recommendedName>
        <fullName evidence="7">ATP-binding region ATPase domain protein</fullName>
    </recommendedName>
</protein>
<dbReference type="GO" id="GO:0016887">
    <property type="term" value="F:ATP hydrolysis activity"/>
    <property type="evidence" value="ECO:0007669"/>
    <property type="project" value="InterPro"/>
</dbReference>
<evidence type="ECO:0000313" key="6">
    <source>
        <dbReference type="Proteomes" id="UP000001635"/>
    </source>
</evidence>
<dbReference type="InterPro" id="IPR036890">
    <property type="entry name" value="HATPase_C_sf"/>
</dbReference>
<dbReference type="GO" id="GO:0051082">
    <property type="term" value="F:unfolded protein binding"/>
    <property type="evidence" value="ECO:0007669"/>
    <property type="project" value="InterPro"/>
</dbReference>
<keyword evidence="4" id="KW-0143">Chaperone</keyword>
<proteinExistence type="inferred from homology"/>
<keyword evidence="2" id="KW-0547">Nucleotide-binding</keyword>
<dbReference type="RefSeq" id="WP_014021448.1">
    <property type="nucleotide sequence ID" value="NC_015914.1"/>
</dbReference>
<comment type="similarity">
    <text evidence="1">Belongs to the heat shock protein 90 family.</text>
</comment>
<organism evidence="5 6">
    <name type="scientific">Cyclobacterium marinum (strain ATCC 25205 / DSM 745 / LMG 13164 / NCIMB 1802)</name>
    <name type="common">Flectobacillus marinus</name>
    <dbReference type="NCBI Taxonomy" id="880070"/>
    <lineage>
        <taxon>Bacteria</taxon>
        <taxon>Pseudomonadati</taxon>
        <taxon>Bacteroidota</taxon>
        <taxon>Cytophagia</taxon>
        <taxon>Cytophagales</taxon>
        <taxon>Cyclobacteriaceae</taxon>
        <taxon>Cyclobacterium</taxon>
    </lineage>
</organism>
<evidence type="ECO:0008006" key="7">
    <source>
        <dbReference type="Google" id="ProtNLM"/>
    </source>
</evidence>
<dbReference type="SUPFAM" id="SSF55874">
    <property type="entry name" value="ATPase domain of HSP90 chaperone/DNA topoisomerase II/histidine kinase"/>
    <property type="match status" value="1"/>
</dbReference>
<dbReference type="OrthoDB" id="9802640at2"/>